<name>A0A437M681_9SPHN</name>
<evidence type="ECO:0000313" key="1">
    <source>
        <dbReference type="EMBL" id="RVT93231.1"/>
    </source>
</evidence>
<dbReference type="AlphaFoldDB" id="A0A437M681"/>
<organism evidence="1 2">
    <name type="scientific">Sphingomonas crocodyli</name>
    <dbReference type="NCBI Taxonomy" id="1979270"/>
    <lineage>
        <taxon>Bacteria</taxon>
        <taxon>Pseudomonadati</taxon>
        <taxon>Pseudomonadota</taxon>
        <taxon>Alphaproteobacteria</taxon>
        <taxon>Sphingomonadales</taxon>
        <taxon>Sphingomonadaceae</taxon>
        <taxon>Sphingomonas</taxon>
    </lineage>
</organism>
<dbReference type="GO" id="GO:0006744">
    <property type="term" value="P:ubiquinone biosynthetic process"/>
    <property type="evidence" value="ECO:0007669"/>
    <property type="project" value="InterPro"/>
</dbReference>
<reference evidence="1 2" key="1">
    <citation type="submission" date="2019-01" db="EMBL/GenBank/DDBJ databases">
        <authorList>
            <person name="Chen W.-M."/>
        </authorList>
    </citation>
    <scope>NUCLEOTIDE SEQUENCE [LARGE SCALE GENOMIC DNA]</scope>
    <source>
        <strain evidence="1 2">CCP-7</strain>
    </source>
</reference>
<protein>
    <recommendedName>
        <fullName evidence="3">Ubiquinone biosynthesis protein</fullName>
    </recommendedName>
</protein>
<dbReference type="InterPro" id="IPR007715">
    <property type="entry name" value="Coq4"/>
</dbReference>
<dbReference type="RefSeq" id="WP_127741628.1">
    <property type="nucleotide sequence ID" value="NZ_SACN01000001.1"/>
</dbReference>
<dbReference type="Proteomes" id="UP000282971">
    <property type="component" value="Unassembled WGS sequence"/>
</dbReference>
<dbReference type="Pfam" id="PF05019">
    <property type="entry name" value="Coq4"/>
    <property type="match status" value="1"/>
</dbReference>
<evidence type="ECO:0008006" key="3">
    <source>
        <dbReference type="Google" id="ProtNLM"/>
    </source>
</evidence>
<accession>A0A437M681</accession>
<gene>
    <name evidence="1" type="ORF">EOD43_04910</name>
</gene>
<dbReference type="OrthoDB" id="5723450at2"/>
<keyword evidence="2" id="KW-1185">Reference proteome</keyword>
<sequence length="273" mass="31170">MDNLDYLLTRVKTPETSSSVLISSSPFLNHAGLRDWVATHYLRKNGPDRGNEGDTADGLIPALNSMTDVPKIERLIEEEREKNPAFRDWVDEAYIAPHSAEFFKGYPEGSFGHRYWSVIDGGYQPNLAREMIVPKSRYEFIRFRFGQIHDFEHLIAGGGFNTLGELMPYFVRLSNVHRHLSPELAGELTRFYVLGGYRFPVRAGLHYPQIYTTVLELQMRGIRIGLESDPIFMAKFEDVLHLPLPEARAALGVRHAEDLDTEEASRIFDDRGD</sequence>
<comment type="caution">
    <text evidence="1">The sequence shown here is derived from an EMBL/GenBank/DDBJ whole genome shotgun (WGS) entry which is preliminary data.</text>
</comment>
<dbReference type="EMBL" id="SACN01000001">
    <property type="protein sequence ID" value="RVT93231.1"/>
    <property type="molecule type" value="Genomic_DNA"/>
</dbReference>
<proteinExistence type="predicted"/>
<evidence type="ECO:0000313" key="2">
    <source>
        <dbReference type="Proteomes" id="UP000282971"/>
    </source>
</evidence>